<evidence type="ECO:0000313" key="3">
    <source>
        <dbReference type="Proteomes" id="UP000831327"/>
    </source>
</evidence>
<sequence>MTPNRARTLATAVQHLGSANDEHALVAARCIAQIIEAEGVKPHTFASAMDAILDQMTKPREAKGLAHLGPRGRRKRLAELSQRYRGDAASAGRIAELRALLAGDPRAPVRAEEVAWLDTLWTAPPSPRRDGFLTMPKTKEPTASRARKAG</sequence>
<protein>
    <submittedName>
        <fullName evidence="2">Uncharacterized protein</fullName>
    </submittedName>
</protein>
<gene>
    <name evidence="2" type="ORF">Rmf_40150</name>
</gene>
<feature type="compositionally biased region" description="Basic and acidic residues" evidence="1">
    <location>
        <begin position="127"/>
        <end position="142"/>
    </location>
</feature>
<organism evidence="2 3">
    <name type="scientific">Roseomonas fluvialis</name>
    <dbReference type="NCBI Taxonomy" id="1750527"/>
    <lineage>
        <taxon>Bacteria</taxon>
        <taxon>Pseudomonadati</taxon>
        <taxon>Pseudomonadota</taxon>
        <taxon>Alphaproteobacteria</taxon>
        <taxon>Acetobacterales</taxon>
        <taxon>Roseomonadaceae</taxon>
        <taxon>Roseomonas</taxon>
    </lineage>
</organism>
<proteinExistence type="predicted"/>
<feature type="region of interest" description="Disordered" evidence="1">
    <location>
        <begin position="124"/>
        <end position="150"/>
    </location>
</feature>
<reference evidence="2 3" key="1">
    <citation type="journal article" date="2016" name="Microbes Environ.">
        <title>Phylogenetically diverse aerobic anoxygenic phototrophic bacteria isolated from epilithic biofilms in Tama river, Japan.</title>
        <authorList>
            <person name="Hirose S."/>
            <person name="Matsuura K."/>
            <person name="Haruta S."/>
        </authorList>
    </citation>
    <scope>NUCLEOTIDE SEQUENCE [LARGE SCALE GENOMIC DNA]</scope>
    <source>
        <strain evidence="2 3">S08</strain>
    </source>
</reference>
<accession>A0ABM7Y807</accession>
<dbReference type="RefSeq" id="WP_244408286.1">
    <property type="nucleotide sequence ID" value="NZ_AP025637.1"/>
</dbReference>
<keyword evidence="3" id="KW-1185">Reference proteome</keyword>
<evidence type="ECO:0000313" key="2">
    <source>
        <dbReference type="EMBL" id="BDG74086.1"/>
    </source>
</evidence>
<dbReference type="Proteomes" id="UP000831327">
    <property type="component" value="Chromosome"/>
</dbReference>
<evidence type="ECO:0000256" key="1">
    <source>
        <dbReference type="SAM" id="MobiDB-lite"/>
    </source>
</evidence>
<dbReference type="EMBL" id="AP025637">
    <property type="protein sequence ID" value="BDG74086.1"/>
    <property type="molecule type" value="Genomic_DNA"/>
</dbReference>
<name>A0ABM7Y807_9PROT</name>